<accession>A0A173VQV1</accession>
<dbReference type="PaxDb" id="166486-ERS852572_03218"/>
<proteinExistence type="inferred from homology"/>
<evidence type="ECO:0000256" key="5">
    <source>
        <dbReference type="ARBA" id="ARBA00023065"/>
    </source>
</evidence>
<name>A0A173VQV1_9FIRM</name>
<dbReference type="HAMAP" id="MF_01521">
    <property type="entry name" value="MntP_pump"/>
    <property type="match status" value="1"/>
</dbReference>
<dbReference type="EMBL" id="QSFP01000022">
    <property type="protein sequence ID" value="RHA65147.1"/>
    <property type="molecule type" value="Genomic_DNA"/>
</dbReference>
<protein>
    <recommendedName>
        <fullName evidence="8">Putative manganese efflux pump MntP</fullName>
    </recommendedName>
</protein>
<evidence type="ECO:0000313" key="13">
    <source>
        <dbReference type="Proteomes" id="UP000095350"/>
    </source>
</evidence>
<dbReference type="EMBL" id="CYXZ01000029">
    <property type="protein sequence ID" value="CUN28515.1"/>
    <property type="molecule type" value="Genomic_DNA"/>
</dbReference>
<feature type="transmembrane region" description="Helical" evidence="8">
    <location>
        <begin position="138"/>
        <end position="159"/>
    </location>
</feature>
<comment type="subcellular location">
    <subcellularLocation>
        <location evidence="8">Cell membrane</location>
        <topology evidence="8">Multi-pass membrane protein</topology>
    </subcellularLocation>
</comment>
<dbReference type="EMBL" id="QRID01000014">
    <property type="protein sequence ID" value="RHG26861.1"/>
    <property type="molecule type" value="Genomic_DNA"/>
</dbReference>
<evidence type="ECO:0000256" key="4">
    <source>
        <dbReference type="ARBA" id="ARBA00022989"/>
    </source>
</evidence>
<keyword evidence="6 8" id="KW-0472">Membrane</keyword>
<dbReference type="AlphaFoldDB" id="A0A173VQV1"/>
<evidence type="ECO:0000313" key="15">
    <source>
        <dbReference type="Proteomes" id="UP000284051"/>
    </source>
</evidence>
<dbReference type="RefSeq" id="WP_015561529.1">
    <property type="nucleotide sequence ID" value="NZ_CABIYH010000029.1"/>
</dbReference>
<dbReference type="InterPro" id="IPR003810">
    <property type="entry name" value="Mntp/YtaF"/>
</dbReference>
<dbReference type="GO" id="GO:0005384">
    <property type="term" value="F:manganese ion transmembrane transporter activity"/>
    <property type="evidence" value="ECO:0007669"/>
    <property type="project" value="UniProtKB-UniRule"/>
</dbReference>
<dbReference type="OrthoDB" id="9811590at2"/>
<reference evidence="9 13" key="1">
    <citation type="submission" date="2015-09" db="EMBL/GenBank/DDBJ databases">
        <authorList>
            <consortium name="Pathogen Informatics"/>
        </authorList>
    </citation>
    <scope>NUCLEOTIDE SEQUENCE [LARGE SCALE GENOMIC DNA]</scope>
    <source>
        <strain evidence="9 13">2789STDY5834960</strain>
    </source>
</reference>
<evidence type="ECO:0000256" key="6">
    <source>
        <dbReference type="ARBA" id="ARBA00023136"/>
    </source>
</evidence>
<evidence type="ECO:0000313" key="16">
    <source>
        <dbReference type="Proteomes" id="UP000284465"/>
    </source>
</evidence>
<evidence type="ECO:0000313" key="14">
    <source>
        <dbReference type="Proteomes" id="UP000283513"/>
    </source>
</evidence>
<organism evidence="9 13">
    <name type="scientific">Roseburia intestinalis</name>
    <dbReference type="NCBI Taxonomy" id="166486"/>
    <lineage>
        <taxon>Bacteria</taxon>
        <taxon>Bacillati</taxon>
        <taxon>Bacillota</taxon>
        <taxon>Clostridia</taxon>
        <taxon>Lachnospirales</taxon>
        <taxon>Lachnospiraceae</taxon>
        <taxon>Roseburia</taxon>
    </lineage>
</organism>
<feature type="transmembrane region" description="Helical" evidence="8">
    <location>
        <begin position="6"/>
        <end position="25"/>
    </location>
</feature>
<evidence type="ECO:0000313" key="11">
    <source>
        <dbReference type="EMBL" id="RHC15047.1"/>
    </source>
</evidence>
<sequence length="192" mass="20922">MAIFIELFLMGVGLSMDAFAVSICKGLGMRKVNKKQALVIGLFFGGFQALMPFVGWLLGSQFEKYITSIDHWIAFILLGIIGGKMIVESVKPDKEDDEVKEMDAPLDLKEMFVLAVATSIDALAVGITFAFLDYPIVEAITIIGISTFFISIGGVYVGNFFGNKYEKKAEFAGGLILVLLGVRILLTHLGIL</sequence>
<evidence type="ECO:0000256" key="1">
    <source>
        <dbReference type="ARBA" id="ARBA00022448"/>
    </source>
</evidence>
<evidence type="ECO:0000256" key="8">
    <source>
        <dbReference type="HAMAP-Rule" id="MF_01521"/>
    </source>
</evidence>
<comment type="similarity">
    <text evidence="8">Belongs to the MntP (TC 9.B.29) family.</text>
</comment>
<evidence type="ECO:0000313" key="9">
    <source>
        <dbReference type="EMBL" id="CUN28515.1"/>
    </source>
</evidence>
<evidence type="ECO:0000256" key="7">
    <source>
        <dbReference type="ARBA" id="ARBA00023211"/>
    </source>
</evidence>
<evidence type="ECO:0000313" key="12">
    <source>
        <dbReference type="EMBL" id="RHG26861.1"/>
    </source>
</evidence>
<keyword evidence="4 8" id="KW-1133">Transmembrane helix</keyword>
<feature type="transmembrane region" description="Helical" evidence="8">
    <location>
        <begin position="71"/>
        <end position="90"/>
    </location>
</feature>
<dbReference type="PANTHER" id="PTHR35529">
    <property type="entry name" value="MANGANESE EFFLUX PUMP MNTP-RELATED"/>
    <property type="match status" value="1"/>
</dbReference>
<dbReference type="InterPro" id="IPR022929">
    <property type="entry name" value="Put_MntP"/>
</dbReference>
<evidence type="ECO:0000256" key="3">
    <source>
        <dbReference type="ARBA" id="ARBA00022692"/>
    </source>
</evidence>
<comment type="function">
    <text evidence="8">Probably functions as a manganese efflux pump.</text>
</comment>
<dbReference type="PANTHER" id="PTHR35529:SF1">
    <property type="entry name" value="MANGANESE EFFLUX PUMP MNTP-RELATED"/>
    <property type="match status" value="1"/>
</dbReference>
<dbReference type="Pfam" id="PF02659">
    <property type="entry name" value="Mntp"/>
    <property type="match status" value="1"/>
</dbReference>
<keyword evidence="5 8" id="KW-0406">Ion transport</keyword>
<dbReference type="Proteomes" id="UP000284051">
    <property type="component" value="Unassembled WGS sequence"/>
</dbReference>
<dbReference type="STRING" id="166486.ERS852572_03218"/>
<feature type="transmembrane region" description="Helical" evidence="8">
    <location>
        <begin position="111"/>
        <end position="132"/>
    </location>
</feature>
<dbReference type="Proteomes" id="UP000095350">
    <property type="component" value="Unassembled WGS sequence"/>
</dbReference>
<dbReference type="Proteomes" id="UP000284465">
    <property type="component" value="Unassembled WGS sequence"/>
</dbReference>
<dbReference type="Proteomes" id="UP000283513">
    <property type="component" value="Unassembled WGS sequence"/>
</dbReference>
<evidence type="ECO:0000313" key="10">
    <source>
        <dbReference type="EMBL" id="RHA65147.1"/>
    </source>
</evidence>
<evidence type="ECO:0000256" key="2">
    <source>
        <dbReference type="ARBA" id="ARBA00022475"/>
    </source>
</evidence>
<feature type="transmembrane region" description="Helical" evidence="8">
    <location>
        <begin position="171"/>
        <end position="191"/>
    </location>
</feature>
<keyword evidence="1 8" id="KW-0813">Transport</keyword>
<keyword evidence="7 8" id="KW-0464">Manganese</keyword>
<reference evidence="14 15" key="2">
    <citation type="submission" date="2018-08" db="EMBL/GenBank/DDBJ databases">
        <title>A genome reference for cultivated species of the human gut microbiota.</title>
        <authorList>
            <person name="Zou Y."/>
            <person name="Xue W."/>
            <person name="Luo G."/>
        </authorList>
    </citation>
    <scope>NUCLEOTIDE SEQUENCE [LARGE SCALE GENOMIC DNA]</scope>
    <source>
        <strain evidence="12 15">AM22-21LB</strain>
        <strain evidence="11 14">AM37-1AC</strain>
        <strain evidence="10 16">AM43-11</strain>
    </source>
</reference>
<keyword evidence="2 8" id="KW-1003">Cell membrane</keyword>
<dbReference type="GO" id="GO:0005886">
    <property type="term" value="C:plasma membrane"/>
    <property type="evidence" value="ECO:0007669"/>
    <property type="project" value="UniProtKB-SubCell"/>
</dbReference>
<keyword evidence="3 8" id="KW-0812">Transmembrane</keyword>
<gene>
    <name evidence="9" type="primary">yebN</name>
    <name evidence="8" type="synonym">mntP</name>
    <name evidence="12" type="ORF">DW264_13585</name>
    <name evidence="11" type="ORF">DW856_14850</name>
    <name evidence="10" type="ORF">DW927_15645</name>
    <name evidence="9" type="ORF">ERS852572_03218</name>
</gene>
<feature type="transmembrane region" description="Helical" evidence="8">
    <location>
        <begin position="37"/>
        <end position="59"/>
    </location>
</feature>
<dbReference type="EMBL" id="QSHO01000014">
    <property type="protein sequence ID" value="RHC15047.1"/>
    <property type="molecule type" value="Genomic_DNA"/>
</dbReference>